<evidence type="ECO:0000313" key="5">
    <source>
        <dbReference type="EMBL" id="TCL65333.1"/>
    </source>
</evidence>
<dbReference type="InterPro" id="IPR012334">
    <property type="entry name" value="Pectin_lyas_fold"/>
</dbReference>
<proteinExistence type="inferred from homology"/>
<evidence type="ECO:0000256" key="1">
    <source>
        <dbReference type="ARBA" id="ARBA00008834"/>
    </source>
</evidence>
<keyword evidence="2 4" id="KW-0378">Hydrolase</keyword>
<dbReference type="AlphaFoldDB" id="A0A4R1RH15"/>
<protein>
    <submittedName>
        <fullName evidence="5">Polygalacturonase</fullName>
    </submittedName>
</protein>
<organism evidence="5 6">
    <name type="scientific">Hydrogenispora ethanolica</name>
    <dbReference type="NCBI Taxonomy" id="1082276"/>
    <lineage>
        <taxon>Bacteria</taxon>
        <taxon>Bacillati</taxon>
        <taxon>Bacillota</taxon>
        <taxon>Hydrogenispora</taxon>
    </lineage>
</organism>
<dbReference type="InterPro" id="IPR051801">
    <property type="entry name" value="GH28_Enzymes"/>
</dbReference>
<comment type="similarity">
    <text evidence="1 4">Belongs to the glycosyl hydrolase 28 family.</text>
</comment>
<evidence type="ECO:0000256" key="4">
    <source>
        <dbReference type="RuleBase" id="RU361169"/>
    </source>
</evidence>
<dbReference type="InterPro" id="IPR011050">
    <property type="entry name" value="Pectin_lyase_fold/virulence"/>
</dbReference>
<dbReference type="PANTHER" id="PTHR31339:SF9">
    <property type="entry name" value="PLASMIN AND FIBRONECTIN-BINDING PROTEIN A"/>
    <property type="match status" value="1"/>
</dbReference>
<dbReference type="Pfam" id="PF00295">
    <property type="entry name" value="Glyco_hydro_28"/>
    <property type="match status" value="1"/>
</dbReference>
<keyword evidence="6" id="KW-1185">Reference proteome</keyword>
<dbReference type="InterPro" id="IPR000743">
    <property type="entry name" value="Glyco_hydro_28"/>
</dbReference>
<dbReference type="Proteomes" id="UP000295008">
    <property type="component" value="Unassembled WGS sequence"/>
</dbReference>
<dbReference type="OrthoDB" id="9795222at2"/>
<evidence type="ECO:0000256" key="3">
    <source>
        <dbReference type="ARBA" id="ARBA00023295"/>
    </source>
</evidence>
<gene>
    <name evidence="5" type="ORF">EDC14_101781</name>
</gene>
<dbReference type="Gene3D" id="2.160.20.10">
    <property type="entry name" value="Single-stranded right-handed beta-helix, Pectin lyase-like"/>
    <property type="match status" value="1"/>
</dbReference>
<dbReference type="RefSeq" id="WP_132015006.1">
    <property type="nucleotide sequence ID" value="NZ_SLUN01000017.1"/>
</dbReference>
<dbReference type="EMBL" id="SLUN01000017">
    <property type="protein sequence ID" value="TCL65333.1"/>
    <property type="molecule type" value="Genomic_DNA"/>
</dbReference>
<sequence>MTAESVSITEFGALPDGETLCTEAFHAAVQACSAAGGGVIHVPAGTFRTGPIRLASNITLHIAAGARVVFSADPADFPVVFSRWEGVEREVFSPLIYGKDLQNVTLTGHGVLDGQGEPWWVSFRQKNLPYPRPCFIGFDDCTNVLIEGVTLVNSPAWTIHPVACENVTVHHISIRNPALSPNTDGINPDSCQNVRITNCQIDVGDDCITLKSGTEECGRRIPCENITITNCTMIHGHGGVVIGSEMSGGVRNVAISNCVFEGTDRGIRLKSRRGRGGVVEDVRVDNIIMKDVLCPIVMHLYYHCGPGGKEPQVADQNSHPVTERTPAFRRIHLSNITAREVRTAAAFLFGLPELPISEITLDNVVIQMAEAAAPEYPDMMTHLEPMAKKGLLCANLQGLALHHVFVSNQDGPAFRITRSADVELARCMTANSDPEQPVVQLEDVNRALLHGNWLADDSGIFLELKGSANQRIELFGNSRTIGSEQIRFSDGASESALL</sequence>
<evidence type="ECO:0000313" key="6">
    <source>
        <dbReference type="Proteomes" id="UP000295008"/>
    </source>
</evidence>
<dbReference type="SMART" id="SM00710">
    <property type="entry name" value="PbH1"/>
    <property type="match status" value="4"/>
</dbReference>
<comment type="caution">
    <text evidence="5">The sequence shown here is derived from an EMBL/GenBank/DDBJ whole genome shotgun (WGS) entry which is preliminary data.</text>
</comment>
<dbReference type="GO" id="GO:0005975">
    <property type="term" value="P:carbohydrate metabolic process"/>
    <property type="evidence" value="ECO:0007669"/>
    <property type="project" value="InterPro"/>
</dbReference>
<name>A0A4R1RH15_HYDET</name>
<dbReference type="GO" id="GO:0004650">
    <property type="term" value="F:polygalacturonase activity"/>
    <property type="evidence" value="ECO:0007669"/>
    <property type="project" value="InterPro"/>
</dbReference>
<reference evidence="5 6" key="1">
    <citation type="submission" date="2019-03" db="EMBL/GenBank/DDBJ databases">
        <title>Genomic Encyclopedia of Type Strains, Phase IV (KMG-IV): sequencing the most valuable type-strain genomes for metagenomic binning, comparative biology and taxonomic classification.</title>
        <authorList>
            <person name="Goeker M."/>
        </authorList>
    </citation>
    <scope>NUCLEOTIDE SEQUENCE [LARGE SCALE GENOMIC DNA]</scope>
    <source>
        <strain evidence="5 6">LX-B</strain>
    </source>
</reference>
<evidence type="ECO:0000256" key="2">
    <source>
        <dbReference type="ARBA" id="ARBA00022801"/>
    </source>
</evidence>
<dbReference type="SUPFAM" id="SSF51126">
    <property type="entry name" value="Pectin lyase-like"/>
    <property type="match status" value="1"/>
</dbReference>
<dbReference type="InterPro" id="IPR006626">
    <property type="entry name" value="PbH1"/>
</dbReference>
<dbReference type="PANTHER" id="PTHR31339">
    <property type="entry name" value="PECTIN LYASE-RELATED"/>
    <property type="match status" value="1"/>
</dbReference>
<accession>A0A4R1RH15</accession>
<dbReference type="PROSITE" id="PS00502">
    <property type="entry name" value="POLYGALACTURONASE"/>
    <property type="match status" value="1"/>
</dbReference>
<keyword evidence="3 4" id="KW-0326">Glycosidase</keyword>